<name>A0ABV8A3F7_9DEIO</name>
<evidence type="ECO:0000313" key="5">
    <source>
        <dbReference type="Proteomes" id="UP001595748"/>
    </source>
</evidence>
<proteinExistence type="predicted"/>
<protein>
    <submittedName>
        <fullName evidence="4">PAS domain S-box protein</fullName>
    </submittedName>
</protein>
<dbReference type="SMART" id="SM00091">
    <property type="entry name" value="PAS"/>
    <property type="match status" value="1"/>
</dbReference>
<feature type="coiled-coil region" evidence="1">
    <location>
        <begin position="59"/>
        <end position="86"/>
    </location>
</feature>
<dbReference type="Gene3D" id="3.30.450.20">
    <property type="entry name" value="PAS domain"/>
    <property type="match status" value="1"/>
</dbReference>
<evidence type="ECO:0000256" key="2">
    <source>
        <dbReference type="SAM" id="Phobius"/>
    </source>
</evidence>
<evidence type="ECO:0000256" key="1">
    <source>
        <dbReference type="SAM" id="Coils"/>
    </source>
</evidence>
<feature type="transmembrane region" description="Helical" evidence="2">
    <location>
        <begin position="43"/>
        <end position="62"/>
    </location>
</feature>
<feature type="transmembrane region" description="Helical" evidence="2">
    <location>
        <begin position="7"/>
        <end position="31"/>
    </location>
</feature>
<keyword evidence="2" id="KW-1133">Transmembrane helix</keyword>
<keyword evidence="2" id="KW-0812">Transmembrane</keyword>
<feature type="domain" description="PAS" evidence="3">
    <location>
        <begin position="79"/>
        <end position="125"/>
    </location>
</feature>
<dbReference type="InterPro" id="IPR000014">
    <property type="entry name" value="PAS"/>
</dbReference>
<accession>A0ABV8A3F7</accession>
<evidence type="ECO:0000259" key="3">
    <source>
        <dbReference type="PROSITE" id="PS50112"/>
    </source>
</evidence>
<reference evidence="5" key="1">
    <citation type="journal article" date="2019" name="Int. J. Syst. Evol. Microbiol.">
        <title>The Global Catalogue of Microorganisms (GCM) 10K type strain sequencing project: providing services to taxonomists for standard genome sequencing and annotation.</title>
        <authorList>
            <consortium name="The Broad Institute Genomics Platform"/>
            <consortium name="The Broad Institute Genome Sequencing Center for Infectious Disease"/>
            <person name="Wu L."/>
            <person name="Ma J."/>
        </authorList>
    </citation>
    <scope>NUCLEOTIDE SEQUENCE [LARGE SCALE GENOMIC DNA]</scope>
    <source>
        <strain evidence="5">CCTCC AB 2013263</strain>
    </source>
</reference>
<dbReference type="CDD" id="cd00130">
    <property type="entry name" value="PAS"/>
    <property type="match status" value="1"/>
</dbReference>
<dbReference type="RefSeq" id="WP_380076376.1">
    <property type="nucleotide sequence ID" value="NZ_JBHRZF010000050.1"/>
</dbReference>
<dbReference type="InterPro" id="IPR035965">
    <property type="entry name" value="PAS-like_dom_sf"/>
</dbReference>
<dbReference type="Proteomes" id="UP001595748">
    <property type="component" value="Unassembled WGS sequence"/>
</dbReference>
<sequence length="210" mass="23616">MKGTFRWAFLIAALLIGIDILVGVRVVQRFLLHQGRVSPDAPFLLLFLLLLQVALLMVFERWKRTLQEHQRLREVYERELELSRQIMESVEVGVSVLDAEGRYHYLNRAACELLGISREALLGKTAEELVTGTGGLPYHEMAAQSLVTTRQMPVTLRRSDGQLLRVLVKVTPRWYEGRVVGFITSVVPCGDLPQARAESGVQEPPAGPSR</sequence>
<keyword evidence="2" id="KW-0472">Membrane</keyword>
<dbReference type="SUPFAM" id="SSF55785">
    <property type="entry name" value="PYP-like sensor domain (PAS domain)"/>
    <property type="match status" value="1"/>
</dbReference>
<organism evidence="4 5">
    <name type="scientific">Deinococcus antarcticus</name>
    <dbReference type="NCBI Taxonomy" id="1298767"/>
    <lineage>
        <taxon>Bacteria</taxon>
        <taxon>Thermotogati</taxon>
        <taxon>Deinococcota</taxon>
        <taxon>Deinococci</taxon>
        <taxon>Deinococcales</taxon>
        <taxon>Deinococcaceae</taxon>
        <taxon>Deinococcus</taxon>
    </lineage>
</organism>
<evidence type="ECO:0000313" key="4">
    <source>
        <dbReference type="EMBL" id="MFC3860227.1"/>
    </source>
</evidence>
<dbReference type="PROSITE" id="PS50112">
    <property type="entry name" value="PAS"/>
    <property type="match status" value="1"/>
</dbReference>
<keyword evidence="5" id="KW-1185">Reference proteome</keyword>
<gene>
    <name evidence="4" type="ORF">ACFOPQ_05540</name>
</gene>
<dbReference type="InterPro" id="IPR013767">
    <property type="entry name" value="PAS_fold"/>
</dbReference>
<dbReference type="EMBL" id="JBHRZF010000050">
    <property type="protein sequence ID" value="MFC3860227.1"/>
    <property type="molecule type" value="Genomic_DNA"/>
</dbReference>
<comment type="caution">
    <text evidence="4">The sequence shown here is derived from an EMBL/GenBank/DDBJ whole genome shotgun (WGS) entry which is preliminary data.</text>
</comment>
<keyword evidence="1" id="KW-0175">Coiled coil</keyword>
<dbReference type="NCBIfam" id="TIGR00229">
    <property type="entry name" value="sensory_box"/>
    <property type="match status" value="1"/>
</dbReference>
<dbReference type="Pfam" id="PF00989">
    <property type="entry name" value="PAS"/>
    <property type="match status" value="1"/>
</dbReference>